<evidence type="ECO:0000256" key="1">
    <source>
        <dbReference type="ARBA" id="ARBA00004141"/>
    </source>
</evidence>
<protein>
    <recommendedName>
        <fullName evidence="6">Tetraspanin</fullName>
    </recommendedName>
</protein>
<dbReference type="EMBL" id="GEZM01091225">
    <property type="protein sequence ID" value="JAV57000.1"/>
    <property type="molecule type" value="Transcribed_RNA"/>
</dbReference>
<feature type="transmembrane region" description="Helical" evidence="6">
    <location>
        <begin position="57"/>
        <end position="78"/>
    </location>
</feature>
<proteinExistence type="inferred from homology"/>
<feature type="transmembrane region" description="Helical" evidence="6">
    <location>
        <begin position="201"/>
        <end position="226"/>
    </location>
</feature>
<comment type="similarity">
    <text evidence="2 6">Belongs to the tetraspanin (TM4SF) family.</text>
</comment>
<dbReference type="InterPro" id="IPR008952">
    <property type="entry name" value="Tetraspanin_EC2_sf"/>
</dbReference>
<evidence type="ECO:0000313" key="8">
    <source>
        <dbReference type="EMBL" id="KAB0795572.1"/>
    </source>
</evidence>
<dbReference type="PANTHER" id="PTHR19282:SF28">
    <property type="entry name" value="TETRASPANIN"/>
    <property type="match status" value="1"/>
</dbReference>
<comment type="subcellular location">
    <subcellularLocation>
        <location evidence="1 6">Membrane</location>
        <topology evidence="1 6">Multi-pass membrane protein</topology>
    </subcellularLocation>
</comment>
<feature type="transmembrane region" description="Helical" evidence="6">
    <location>
        <begin position="85"/>
        <end position="109"/>
    </location>
</feature>
<sequence>MVRDIDIGMKCIKYMLFVSNFMFVMVGFLLISIGTTISSIYTDFELFMESHHFKPAQLIVVIGIIIFLVSLFGCIGAIRESTFLVNMFAVLLSILLVLEVSAAIAAYAMRSDIKESVEHNMYDALKDYNKTYDAKSSWDFMQYRLICCGVHQPSDWRNTNIIFEKNLTAPVSCCKYPRCETGVINTHGCLDRLTDIVSESALMLGVGSTCVALVQFLGVVFAFMLAKTIRRVKTEQEMRRQENRQRIYEQLAIGTEDKIVTPVLYTPQSTDA</sequence>
<dbReference type="FunCoup" id="A0A1Y1K6J6">
    <property type="interactions" value="29"/>
</dbReference>
<dbReference type="InterPro" id="IPR018503">
    <property type="entry name" value="Tetraspanin_CS"/>
</dbReference>
<dbReference type="GO" id="GO:0005886">
    <property type="term" value="C:plasma membrane"/>
    <property type="evidence" value="ECO:0007669"/>
    <property type="project" value="TreeGrafter"/>
</dbReference>
<dbReference type="Gene3D" id="1.10.1450.10">
    <property type="entry name" value="Tetraspanin"/>
    <property type="match status" value="1"/>
</dbReference>
<gene>
    <name evidence="8" type="ORF">PPYR_12411</name>
</gene>
<dbReference type="CDD" id="cd03127">
    <property type="entry name" value="tetraspanin_LEL"/>
    <property type="match status" value="1"/>
</dbReference>
<evidence type="ECO:0000313" key="9">
    <source>
        <dbReference type="Proteomes" id="UP000327044"/>
    </source>
</evidence>
<reference evidence="7" key="1">
    <citation type="journal article" date="2016" name="Sci. Rep.">
        <title>Molecular characterization of firefly nuptial gifts: a multi-omics approach sheds light on postcopulatory sexual selection.</title>
        <authorList>
            <person name="Al-Wathiqui N."/>
            <person name="Fallon T.R."/>
            <person name="South A."/>
            <person name="Weng J.K."/>
            <person name="Lewis S.M."/>
        </authorList>
    </citation>
    <scope>NUCLEOTIDE SEQUENCE</scope>
</reference>
<organism evidence="7">
    <name type="scientific">Photinus pyralis</name>
    <name type="common">Common eastern firefly</name>
    <name type="synonym">Lampyris pyralis</name>
    <dbReference type="NCBI Taxonomy" id="7054"/>
    <lineage>
        <taxon>Eukaryota</taxon>
        <taxon>Metazoa</taxon>
        <taxon>Ecdysozoa</taxon>
        <taxon>Arthropoda</taxon>
        <taxon>Hexapoda</taxon>
        <taxon>Insecta</taxon>
        <taxon>Pterygota</taxon>
        <taxon>Neoptera</taxon>
        <taxon>Endopterygota</taxon>
        <taxon>Coleoptera</taxon>
        <taxon>Polyphaga</taxon>
        <taxon>Elateriformia</taxon>
        <taxon>Elateroidea</taxon>
        <taxon>Lampyridae</taxon>
        <taxon>Lampyrinae</taxon>
        <taxon>Photinus</taxon>
    </lineage>
</organism>
<evidence type="ECO:0000313" key="7">
    <source>
        <dbReference type="EMBL" id="JAV57013.1"/>
    </source>
</evidence>
<evidence type="ECO:0000256" key="5">
    <source>
        <dbReference type="ARBA" id="ARBA00023136"/>
    </source>
</evidence>
<name>A0A1Y1K6J6_PHOPY</name>
<keyword evidence="9" id="KW-1185">Reference proteome</keyword>
<dbReference type="EMBL" id="VVIM01000008">
    <property type="protein sequence ID" value="KAB0795572.1"/>
    <property type="molecule type" value="Genomic_DNA"/>
</dbReference>
<dbReference type="PROSITE" id="PS00421">
    <property type="entry name" value="TM4_1"/>
    <property type="match status" value="1"/>
</dbReference>
<dbReference type="InParanoid" id="A0A1Y1K6J6"/>
<reference evidence="8" key="3">
    <citation type="submission" date="2019-08" db="EMBL/GenBank/DDBJ databases">
        <authorList>
            <consortium name="Photinus pyralis genome working group"/>
            <person name="Fallon T.R."/>
            <person name="Sander Lower S.E."/>
            <person name="Weng J.-K."/>
        </authorList>
    </citation>
    <scope>NUCLEOTIDE SEQUENCE</scope>
    <source>
        <strain evidence="8">1611_PpyrPB1</strain>
        <tissue evidence="8">Whole body</tissue>
    </source>
</reference>
<dbReference type="PRINTS" id="PR00259">
    <property type="entry name" value="TMFOUR"/>
</dbReference>
<reference evidence="8 9" key="2">
    <citation type="journal article" date="2018" name="Elife">
        <title>Firefly genomes illuminate parallel origins of bioluminescence in beetles.</title>
        <authorList>
            <person name="Fallon T.R."/>
            <person name="Lower S.E."/>
            <person name="Chang C.H."/>
            <person name="Bessho-Uehara M."/>
            <person name="Martin G.J."/>
            <person name="Bewick A.J."/>
            <person name="Behringer M."/>
            <person name="Debat H.J."/>
            <person name="Wong I."/>
            <person name="Day J.C."/>
            <person name="Suvorov A."/>
            <person name="Silva C.J."/>
            <person name="Stanger-Hall K.F."/>
            <person name="Hall D.W."/>
            <person name="Schmitz R.J."/>
            <person name="Nelson D.R."/>
            <person name="Lewis S.M."/>
            <person name="Shigenobu S."/>
            <person name="Bybee S.M."/>
            <person name="Larracuente A.M."/>
            <person name="Oba Y."/>
            <person name="Weng J.K."/>
        </authorList>
    </citation>
    <scope>NUCLEOTIDE SEQUENCE [LARGE SCALE GENOMIC DNA]</scope>
    <source>
        <strain evidence="8">1611_PpyrPB1</strain>
        <tissue evidence="8">Whole body</tissue>
    </source>
</reference>
<evidence type="ECO:0000256" key="2">
    <source>
        <dbReference type="ARBA" id="ARBA00006840"/>
    </source>
</evidence>
<keyword evidence="4 6" id="KW-1133">Transmembrane helix</keyword>
<dbReference type="OrthoDB" id="10051815at2759"/>
<dbReference type="EMBL" id="GEZM01091222">
    <property type="protein sequence ID" value="JAV57013.1"/>
    <property type="molecule type" value="Transcribed_RNA"/>
</dbReference>
<dbReference type="AlphaFoldDB" id="A0A1Y1K6J6"/>
<keyword evidence="3 6" id="KW-0812">Transmembrane</keyword>
<dbReference type="PIRSF" id="PIRSF002419">
    <property type="entry name" value="Tetraspanin"/>
    <property type="match status" value="1"/>
</dbReference>
<dbReference type="InterPro" id="IPR018499">
    <property type="entry name" value="Tetraspanin/Peripherin"/>
</dbReference>
<dbReference type="InterPro" id="IPR000301">
    <property type="entry name" value="Tetraspanin_animals"/>
</dbReference>
<evidence type="ECO:0000256" key="3">
    <source>
        <dbReference type="ARBA" id="ARBA00022692"/>
    </source>
</evidence>
<keyword evidence="5 6" id="KW-0472">Membrane</keyword>
<dbReference type="Proteomes" id="UP000327044">
    <property type="component" value="Unassembled WGS sequence"/>
</dbReference>
<dbReference type="Pfam" id="PF00335">
    <property type="entry name" value="Tetraspanin"/>
    <property type="match status" value="1"/>
</dbReference>
<dbReference type="EMBL" id="GEZM01091223">
    <property type="protein sequence ID" value="JAV57008.1"/>
    <property type="molecule type" value="Transcribed_RNA"/>
</dbReference>
<feature type="transmembrane region" description="Helical" evidence="6">
    <location>
        <begin position="12"/>
        <end position="37"/>
    </location>
</feature>
<evidence type="ECO:0000256" key="4">
    <source>
        <dbReference type="ARBA" id="ARBA00022989"/>
    </source>
</evidence>
<dbReference type="EMBL" id="GEZM01091224">
    <property type="protein sequence ID" value="JAV57005.1"/>
    <property type="molecule type" value="Transcribed_RNA"/>
</dbReference>
<accession>A0A1Y1K6J6</accession>
<evidence type="ECO:0000256" key="6">
    <source>
        <dbReference type="RuleBase" id="RU361218"/>
    </source>
</evidence>
<dbReference type="PANTHER" id="PTHR19282">
    <property type="entry name" value="TETRASPANIN"/>
    <property type="match status" value="1"/>
</dbReference>
<dbReference type="SUPFAM" id="SSF48652">
    <property type="entry name" value="Tetraspanin"/>
    <property type="match status" value="1"/>
</dbReference>